<dbReference type="AlphaFoldDB" id="A0A5C3KJS9"/>
<reference evidence="1 2" key="1">
    <citation type="journal article" date="2019" name="Nat. Ecol. Evol.">
        <title>Megaphylogeny resolves global patterns of mushroom evolution.</title>
        <authorList>
            <person name="Varga T."/>
            <person name="Krizsan K."/>
            <person name="Foldi C."/>
            <person name="Dima B."/>
            <person name="Sanchez-Garcia M."/>
            <person name="Sanchez-Ramirez S."/>
            <person name="Szollosi G.J."/>
            <person name="Szarkandi J.G."/>
            <person name="Papp V."/>
            <person name="Albert L."/>
            <person name="Andreopoulos W."/>
            <person name="Angelini C."/>
            <person name="Antonin V."/>
            <person name="Barry K.W."/>
            <person name="Bougher N.L."/>
            <person name="Buchanan P."/>
            <person name="Buyck B."/>
            <person name="Bense V."/>
            <person name="Catcheside P."/>
            <person name="Chovatia M."/>
            <person name="Cooper J."/>
            <person name="Damon W."/>
            <person name="Desjardin D."/>
            <person name="Finy P."/>
            <person name="Geml J."/>
            <person name="Haridas S."/>
            <person name="Hughes K."/>
            <person name="Justo A."/>
            <person name="Karasinski D."/>
            <person name="Kautmanova I."/>
            <person name="Kiss B."/>
            <person name="Kocsube S."/>
            <person name="Kotiranta H."/>
            <person name="LaButti K.M."/>
            <person name="Lechner B.E."/>
            <person name="Liimatainen K."/>
            <person name="Lipzen A."/>
            <person name="Lukacs Z."/>
            <person name="Mihaltcheva S."/>
            <person name="Morgado L.N."/>
            <person name="Niskanen T."/>
            <person name="Noordeloos M.E."/>
            <person name="Ohm R.A."/>
            <person name="Ortiz-Santana B."/>
            <person name="Ovrebo C."/>
            <person name="Racz N."/>
            <person name="Riley R."/>
            <person name="Savchenko A."/>
            <person name="Shiryaev A."/>
            <person name="Soop K."/>
            <person name="Spirin V."/>
            <person name="Szebenyi C."/>
            <person name="Tomsovsky M."/>
            <person name="Tulloss R.E."/>
            <person name="Uehling J."/>
            <person name="Grigoriev I.V."/>
            <person name="Vagvolgyi C."/>
            <person name="Papp T."/>
            <person name="Martin F.M."/>
            <person name="Miettinen O."/>
            <person name="Hibbett D.S."/>
            <person name="Nagy L.G."/>
        </authorList>
    </citation>
    <scope>NUCLEOTIDE SEQUENCE [LARGE SCALE GENOMIC DNA]</scope>
    <source>
        <strain evidence="1 2">CBS 121175</strain>
    </source>
</reference>
<accession>A0A5C3KJS9</accession>
<protein>
    <submittedName>
        <fullName evidence="1">Uncharacterized protein</fullName>
    </submittedName>
</protein>
<dbReference type="Proteomes" id="UP000307440">
    <property type="component" value="Unassembled WGS sequence"/>
</dbReference>
<organism evidence="1 2">
    <name type="scientific">Coprinopsis marcescibilis</name>
    <name type="common">Agaric fungus</name>
    <name type="synonym">Psathyrella marcescibilis</name>
    <dbReference type="NCBI Taxonomy" id="230819"/>
    <lineage>
        <taxon>Eukaryota</taxon>
        <taxon>Fungi</taxon>
        <taxon>Dikarya</taxon>
        <taxon>Basidiomycota</taxon>
        <taxon>Agaricomycotina</taxon>
        <taxon>Agaricomycetes</taxon>
        <taxon>Agaricomycetidae</taxon>
        <taxon>Agaricales</taxon>
        <taxon>Agaricineae</taxon>
        <taxon>Psathyrellaceae</taxon>
        <taxon>Coprinopsis</taxon>
    </lineage>
</organism>
<dbReference type="EMBL" id="ML210295">
    <property type="protein sequence ID" value="TFK20571.1"/>
    <property type="molecule type" value="Genomic_DNA"/>
</dbReference>
<evidence type="ECO:0000313" key="1">
    <source>
        <dbReference type="EMBL" id="TFK20571.1"/>
    </source>
</evidence>
<evidence type="ECO:0000313" key="2">
    <source>
        <dbReference type="Proteomes" id="UP000307440"/>
    </source>
</evidence>
<name>A0A5C3KJS9_COPMA</name>
<sequence>MWGHVELSGSAQVSGNRLGNLVSYTAQFAENDPLRPNSGMLSPSEKVLYFRVSLQILTFASTIFKLMEAQKTGSRDWSAQQSIGRLLTSLREPMASGDRHSQPSLEASIQSIRLIRGFEVSGNNLIVDPSRQGALRKSNQLRTVAISEFSESVSIERVGGERLNVEDSGYREEGLPRQIRLDRRRGKSDVGVAVPRTVTHPSQQLCSIPGGNPYHTEWRMPYYAIPKYFPPVLGDRRIAIAYSIGEDE</sequence>
<proteinExistence type="predicted"/>
<gene>
    <name evidence="1" type="ORF">FA15DRAFT_658982</name>
</gene>
<keyword evidence="2" id="KW-1185">Reference proteome</keyword>